<feature type="transmembrane region" description="Helical" evidence="5">
    <location>
        <begin position="131"/>
        <end position="159"/>
    </location>
</feature>
<keyword evidence="2 5" id="KW-0812">Transmembrane</keyword>
<feature type="transmembrane region" description="Helical" evidence="5">
    <location>
        <begin position="230"/>
        <end position="252"/>
    </location>
</feature>
<protein>
    <recommendedName>
        <fullName evidence="6">G-protein coupled receptors family 1 profile domain-containing protein</fullName>
    </recommendedName>
</protein>
<dbReference type="PROSITE" id="PS50262">
    <property type="entry name" value="G_PROTEIN_RECEP_F1_2"/>
    <property type="match status" value="1"/>
</dbReference>
<feature type="transmembrane region" description="Helical" evidence="5">
    <location>
        <begin position="17"/>
        <end position="38"/>
    </location>
</feature>
<comment type="caution">
    <text evidence="8">The sequence shown here is derived from an EMBL/GenBank/DDBJ whole genome shotgun (WGS) entry which is preliminary data.</text>
</comment>
<keyword evidence="3 5" id="KW-1133">Transmembrane helix</keyword>
<comment type="subcellular location">
    <subcellularLocation>
        <location evidence="1">Membrane</location>
    </subcellularLocation>
</comment>
<dbReference type="AlphaFoldDB" id="A0A8S2HNJ4"/>
<dbReference type="InterPro" id="IPR017452">
    <property type="entry name" value="GPCR_Rhodpsn_7TM"/>
</dbReference>
<dbReference type="Proteomes" id="UP000677228">
    <property type="component" value="Unassembled WGS sequence"/>
</dbReference>
<feature type="transmembrane region" description="Helical" evidence="5">
    <location>
        <begin position="187"/>
        <end position="209"/>
    </location>
</feature>
<evidence type="ECO:0000256" key="2">
    <source>
        <dbReference type="ARBA" id="ARBA00022692"/>
    </source>
</evidence>
<name>A0A8S2HNJ4_9BILA</name>
<organism evidence="8 9">
    <name type="scientific">Didymodactylos carnosus</name>
    <dbReference type="NCBI Taxonomy" id="1234261"/>
    <lineage>
        <taxon>Eukaryota</taxon>
        <taxon>Metazoa</taxon>
        <taxon>Spiralia</taxon>
        <taxon>Gnathifera</taxon>
        <taxon>Rotifera</taxon>
        <taxon>Eurotatoria</taxon>
        <taxon>Bdelloidea</taxon>
        <taxon>Philodinida</taxon>
        <taxon>Philodinidae</taxon>
        <taxon>Didymodactylos</taxon>
    </lineage>
</organism>
<evidence type="ECO:0000256" key="5">
    <source>
        <dbReference type="SAM" id="Phobius"/>
    </source>
</evidence>
<proteinExistence type="predicted"/>
<dbReference type="GO" id="GO:0016020">
    <property type="term" value="C:membrane"/>
    <property type="evidence" value="ECO:0007669"/>
    <property type="project" value="UniProtKB-SubCell"/>
</dbReference>
<dbReference type="EMBL" id="CAJNOK010002862">
    <property type="protein sequence ID" value="CAF0877988.1"/>
    <property type="molecule type" value="Genomic_DNA"/>
</dbReference>
<evidence type="ECO:0000313" key="8">
    <source>
        <dbReference type="EMBL" id="CAF3662113.1"/>
    </source>
</evidence>
<feature type="domain" description="G-protein coupled receptors family 1 profile" evidence="6">
    <location>
        <begin position="29"/>
        <end position="283"/>
    </location>
</feature>
<feature type="transmembrane region" description="Helical" evidence="5">
    <location>
        <begin position="272"/>
        <end position="290"/>
    </location>
</feature>
<dbReference type="EMBL" id="CAJOBA010002863">
    <property type="protein sequence ID" value="CAF3662113.1"/>
    <property type="molecule type" value="Genomic_DNA"/>
</dbReference>
<evidence type="ECO:0000256" key="1">
    <source>
        <dbReference type="ARBA" id="ARBA00004370"/>
    </source>
</evidence>
<sequence>MNSTQTKQALLEVVFTYYPLSLVVVGTVLNLLTFLLFCRPLFLSRTAFHYLRAISLFDIMMLYGWNLDHYFNGRNELPLISRSLSTCKFFSFLNYFAAQASAWLRVFTCIDRYLALNNLSLYKRKINFHKTVLVIICLILITVFLLNSHILILSCYTYLNSETNMTLISLDSRYYQLYPMWDYVNPAIYNCLPFILMSGFNGRIIYCLIQIKRSSMVQSKIQYIQITIPLVISTLLFSIMTIPGTVVYAFFVPILSDKWYSAGLLHLLDSTLYTYHITSFILYFIALREFRQELVCIIKCKFKTATTGDKYKATAARKTTKV</sequence>
<dbReference type="PANTHER" id="PTHR46641">
    <property type="entry name" value="FMRFAMIDE RECEPTOR-RELATED"/>
    <property type="match status" value="1"/>
</dbReference>
<dbReference type="SUPFAM" id="SSF81321">
    <property type="entry name" value="Family A G protein-coupled receptor-like"/>
    <property type="match status" value="1"/>
</dbReference>
<reference evidence="8" key="1">
    <citation type="submission" date="2021-02" db="EMBL/GenBank/DDBJ databases">
        <authorList>
            <person name="Nowell W R."/>
        </authorList>
    </citation>
    <scope>NUCLEOTIDE SEQUENCE</scope>
</reference>
<evidence type="ECO:0000256" key="3">
    <source>
        <dbReference type="ARBA" id="ARBA00022989"/>
    </source>
</evidence>
<dbReference type="InterPro" id="IPR052954">
    <property type="entry name" value="GPCR-Ligand_Int"/>
</dbReference>
<dbReference type="Gene3D" id="1.20.1070.10">
    <property type="entry name" value="Rhodopsin 7-helix transmembrane proteins"/>
    <property type="match status" value="1"/>
</dbReference>
<keyword evidence="4 5" id="KW-0472">Membrane</keyword>
<gene>
    <name evidence="7" type="ORF">OVA965_LOCUS8470</name>
    <name evidence="8" type="ORF">TMI583_LOCUS8466</name>
</gene>
<dbReference type="Proteomes" id="UP000682733">
    <property type="component" value="Unassembled WGS sequence"/>
</dbReference>
<evidence type="ECO:0000259" key="6">
    <source>
        <dbReference type="PROSITE" id="PS50262"/>
    </source>
</evidence>
<evidence type="ECO:0000313" key="7">
    <source>
        <dbReference type="EMBL" id="CAF0877988.1"/>
    </source>
</evidence>
<feature type="transmembrane region" description="Helical" evidence="5">
    <location>
        <begin position="50"/>
        <end position="67"/>
    </location>
</feature>
<evidence type="ECO:0000256" key="4">
    <source>
        <dbReference type="ARBA" id="ARBA00023136"/>
    </source>
</evidence>
<evidence type="ECO:0000313" key="9">
    <source>
        <dbReference type="Proteomes" id="UP000682733"/>
    </source>
</evidence>
<accession>A0A8S2HNJ4</accession>